<name>A0A0F0LS67_9MICO</name>
<dbReference type="InterPro" id="IPR051211">
    <property type="entry name" value="PG_lysyltransferase"/>
</dbReference>
<keyword evidence="2" id="KW-1003">Cell membrane</keyword>
<dbReference type="GO" id="GO:0050071">
    <property type="term" value="F:phosphatidylglycerol lysyltransferase activity"/>
    <property type="evidence" value="ECO:0007669"/>
    <property type="project" value="UniProtKB-EC"/>
</dbReference>
<comment type="subcellular location">
    <subcellularLocation>
        <location evidence="1">Cell membrane</location>
        <topology evidence="1">Multi-pass membrane protein</topology>
    </subcellularLocation>
</comment>
<dbReference type="Proteomes" id="UP000257479">
    <property type="component" value="Unassembled WGS sequence"/>
</dbReference>
<feature type="transmembrane region" description="Helical" evidence="6">
    <location>
        <begin position="250"/>
        <end position="268"/>
    </location>
</feature>
<accession>A0A0F0LS67</accession>
<dbReference type="GO" id="GO:0005886">
    <property type="term" value="C:plasma membrane"/>
    <property type="evidence" value="ECO:0007669"/>
    <property type="project" value="UniProtKB-SubCell"/>
</dbReference>
<dbReference type="AlphaFoldDB" id="A0A0F0LS67"/>
<dbReference type="RefSeq" id="WP_045247933.1">
    <property type="nucleotide sequence ID" value="NZ_JYIY01000076.1"/>
</dbReference>
<evidence type="ECO:0000256" key="1">
    <source>
        <dbReference type="ARBA" id="ARBA00004651"/>
    </source>
</evidence>
<feature type="transmembrane region" description="Helical" evidence="6">
    <location>
        <begin position="215"/>
        <end position="238"/>
    </location>
</feature>
<evidence type="ECO:0000256" key="5">
    <source>
        <dbReference type="ARBA" id="ARBA00023136"/>
    </source>
</evidence>
<organism evidence="9 10">
    <name type="scientific">Microbacterium ginsengisoli</name>
    <dbReference type="NCBI Taxonomy" id="400772"/>
    <lineage>
        <taxon>Bacteria</taxon>
        <taxon>Bacillati</taxon>
        <taxon>Actinomycetota</taxon>
        <taxon>Actinomycetes</taxon>
        <taxon>Micrococcales</taxon>
        <taxon>Microbacteriaceae</taxon>
        <taxon>Microbacterium</taxon>
    </lineage>
</organism>
<protein>
    <submittedName>
        <fullName evidence="8">DUF2156 domain-containing protein</fullName>
    </submittedName>
    <submittedName>
        <fullName evidence="9">Phosphatidylglycerol lysyltransferase</fullName>
        <ecNumber evidence="9">2.3.2.3</ecNumber>
    </submittedName>
</protein>
<dbReference type="InterPro" id="IPR024320">
    <property type="entry name" value="LPG_synthase_C"/>
</dbReference>
<feature type="transmembrane region" description="Helical" evidence="6">
    <location>
        <begin position="313"/>
        <end position="331"/>
    </location>
</feature>
<keyword evidence="5 6" id="KW-0472">Membrane</keyword>
<gene>
    <name evidence="9" type="primary">mprF</name>
    <name evidence="8" type="ORF">DCP95_09460</name>
    <name evidence="9" type="ORF">RR49_02020</name>
</gene>
<dbReference type="GO" id="GO:0055091">
    <property type="term" value="P:phospholipid homeostasis"/>
    <property type="evidence" value="ECO:0007669"/>
    <property type="project" value="TreeGrafter"/>
</dbReference>
<feature type="transmembrane region" description="Helical" evidence="6">
    <location>
        <begin position="105"/>
        <end position="129"/>
    </location>
</feature>
<feature type="transmembrane region" description="Helical" evidence="6">
    <location>
        <begin position="275"/>
        <end position="301"/>
    </location>
</feature>
<evidence type="ECO:0000313" key="10">
    <source>
        <dbReference type="Proteomes" id="UP000033451"/>
    </source>
</evidence>
<evidence type="ECO:0000313" key="8">
    <source>
        <dbReference type="EMBL" id="HAN24783.1"/>
    </source>
</evidence>
<dbReference type="OrthoDB" id="594838at2"/>
<comment type="caution">
    <text evidence="9">The sequence shown here is derived from an EMBL/GenBank/DDBJ whole genome shotgun (WGS) entry which is preliminary data.</text>
</comment>
<proteinExistence type="predicted"/>
<dbReference type="EMBL" id="DMNG01000159">
    <property type="protein sequence ID" value="HAN24783.1"/>
    <property type="molecule type" value="Genomic_DNA"/>
</dbReference>
<sequence length="690" mass="74822">MTDAAAPTRHPVITVVARIPATLITLGLVLVAGLVSAALWFPLRENHAWRYLAYGLPSLLEGHWWTPVTGALLVHSPILYPVVIVSFAGMAYLEFHRGWKVATRYFVIGQIGTVLVAALIVWLLAMTGWPWAVAQSHHLDVGPSGGTMACIAAAVGLFRPPWRVRAWLVLLAFVGVTMVFWGNLGDLEHAVSVIGVLIVDRSLRLRKASLREKRFIAFVAVLALGALEIIVLVVPTAGMFGSTTPDPGPILDVTVDVVVIVLIARGLLRGRRWTWWVAAVFAGGNILAVVFVLIGAELVGWSEVTDAISGDPALTIVSGVLWALLLVYLLIERRAFRAGRGTRLSALPPPTRAEVRRALHRDGGGTLSWMATWDANSTVRTAAGGMLTYQRRNGVALALGDPFGPPSDAPGVVDAFVDGAEHAGLVPCFFSASESTRALLPSTWRSLVVAADTIVDLPGLQFTGKKWNSVRTSLNRADREQVEFRMTHLVHESWGVRQQIRAISEEWLGDKDLPEMGFTLGSLIEAADPEVRIALAVTPSGDVDGFLSWLPVYGAQGMVRGWTLDLMRRREGGFPSVMEFLIGSSAQQFEAEGAEFMSLSGAPLAHDLPQEAGGLAALGDRLAESLEPVYGFRSLQRFKQKFHPRHEPLYLLYRDESDLTRIGLALVRAFLPTATLRQLAAAGVDVVRAG</sequence>
<dbReference type="PANTHER" id="PTHR34697">
    <property type="entry name" value="PHOSPHATIDYLGLYCEROL LYSYLTRANSFERASE"/>
    <property type="match status" value="1"/>
</dbReference>
<keyword evidence="4 6" id="KW-1133">Transmembrane helix</keyword>
<feature type="domain" description="Phosphatidylglycerol lysyltransferase C-terminal" evidence="7">
    <location>
        <begin position="357"/>
        <end position="653"/>
    </location>
</feature>
<feature type="transmembrane region" description="Helical" evidence="6">
    <location>
        <begin position="21"/>
        <end position="43"/>
    </location>
</feature>
<feature type="transmembrane region" description="Helical" evidence="6">
    <location>
        <begin position="63"/>
        <end position="93"/>
    </location>
</feature>
<evidence type="ECO:0000256" key="2">
    <source>
        <dbReference type="ARBA" id="ARBA00022475"/>
    </source>
</evidence>
<evidence type="ECO:0000256" key="4">
    <source>
        <dbReference type="ARBA" id="ARBA00022989"/>
    </source>
</evidence>
<feature type="transmembrane region" description="Helical" evidence="6">
    <location>
        <begin position="165"/>
        <end position="181"/>
    </location>
</feature>
<keyword evidence="3 6" id="KW-0812">Transmembrane</keyword>
<dbReference type="EMBL" id="JYIY01000076">
    <property type="protein sequence ID" value="KJL35973.1"/>
    <property type="molecule type" value="Genomic_DNA"/>
</dbReference>
<evidence type="ECO:0000256" key="6">
    <source>
        <dbReference type="SAM" id="Phobius"/>
    </source>
</evidence>
<dbReference type="PATRIC" id="fig|400772.4.peg.2034"/>
<evidence type="ECO:0000313" key="9">
    <source>
        <dbReference type="EMBL" id="KJL35973.1"/>
    </source>
</evidence>
<keyword evidence="9" id="KW-0012">Acyltransferase</keyword>
<reference evidence="8 11" key="2">
    <citation type="journal article" date="2018" name="Nat. Biotechnol.">
        <title>A standardized bacterial taxonomy based on genome phylogeny substantially revises the tree of life.</title>
        <authorList>
            <person name="Parks D.H."/>
            <person name="Chuvochina M."/>
            <person name="Waite D.W."/>
            <person name="Rinke C."/>
            <person name="Skarshewski A."/>
            <person name="Chaumeil P.A."/>
            <person name="Hugenholtz P."/>
        </authorList>
    </citation>
    <scope>NUCLEOTIDE SEQUENCE [LARGE SCALE GENOMIC DNA]</scope>
    <source>
        <strain evidence="8">UBA9152</strain>
    </source>
</reference>
<evidence type="ECO:0000259" key="7">
    <source>
        <dbReference type="Pfam" id="PF09924"/>
    </source>
</evidence>
<reference evidence="9 10" key="1">
    <citation type="submission" date="2015-02" db="EMBL/GenBank/DDBJ databases">
        <title>Draft genome sequences of ten Microbacterium spp. with emphasis on heavy metal contaminated environments.</title>
        <authorList>
            <person name="Corretto E."/>
        </authorList>
    </citation>
    <scope>NUCLEOTIDE SEQUENCE [LARGE SCALE GENOMIC DNA]</scope>
    <source>
        <strain evidence="9 10">DSM 18659</strain>
    </source>
</reference>
<evidence type="ECO:0000256" key="3">
    <source>
        <dbReference type="ARBA" id="ARBA00022692"/>
    </source>
</evidence>
<dbReference type="EC" id="2.3.2.3" evidence="9"/>
<dbReference type="PANTHER" id="PTHR34697:SF2">
    <property type="entry name" value="PHOSPHATIDYLGLYCEROL LYSYLTRANSFERASE"/>
    <property type="match status" value="1"/>
</dbReference>
<dbReference type="STRING" id="400772.RR49_02020"/>
<dbReference type="Pfam" id="PF09924">
    <property type="entry name" value="LPG_synthase_C"/>
    <property type="match status" value="1"/>
</dbReference>
<evidence type="ECO:0000313" key="11">
    <source>
        <dbReference type="Proteomes" id="UP000257479"/>
    </source>
</evidence>
<keyword evidence="9" id="KW-0808">Transferase</keyword>
<dbReference type="Proteomes" id="UP000033451">
    <property type="component" value="Unassembled WGS sequence"/>
</dbReference>
<keyword evidence="10" id="KW-1185">Reference proteome</keyword>